<dbReference type="Proteomes" id="UP000593567">
    <property type="component" value="Unassembled WGS sequence"/>
</dbReference>
<dbReference type="EMBL" id="VXIV02002798">
    <property type="protein sequence ID" value="KAF6022867.1"/>
    <property type="molecule type" value="Genomic_DNA"/>
</dbReference>
<dbReference type="GO" id="GO:0034087">
    <property type="term" value="P:establishment of mitotic sister chromatid cohesion"/>
    <property type="evidence" value="ECO:0007669"/>
    <property type="project" value="TreeGrafter"/>
</dbReference>
<dbReference type="PANTHER" id="PTHR21704">
    <property type="entry name" value="NIPPED-B-LIKE PROTEIN DELANGIN SCC2-RELATED"/>
    <property type="match status" value="1"/>
</dbReference>
<organism evidence="1 2">
    <name type="scientific">Bugula neritina</name>
    <name type="common">Brown bryozoan</name>
    <name type="synonym">Sertularia neritina</name>
    <dbReference type="NCBI Taxonomy" id="10212"/>
    <lineage>
        <taxon>Eukaryota</taxon>
        <taxon>Metazoa</taxon>
        <taxon>Spiralia</taxon>
        <taxon>Lophotrochozoa</taxon>
        <taxon>Bryozoa</taxon>
        <taxon>Gymnolaemata</taxon>
        <taxon>Cheilostomatida</taxon>
        <taxon>Flustrina</taxon>
        <taxon>Buguloidea</taxon>
        <taxon>Bugulidae</taxon>
        <taxon>Bugula</taxon>
    </lineage>
</organism>
<dbReference type="OrthoDB" id="418242at2759"/>
<gene>
    <name evidence="1" type="ORF">EB796_018821</name>
</gene>
<dbReference type="GO" id="GO:0010468">
    <property type="term" value="P:regulation of gene expression"/>
    <property type="evidence" value="ECO:0007669"/>
    <property type="project" value="InterPro"/>
</dbReference>
<dbReference type="AlphaFoldDB" id="A0A7J7JA64"/>
<evidence type="ECO:0000313" key="2">
    <source>
        <dbReference type="Proteomes" id="UP000593567"/>
    </source>
</evidence>
<sequence length="254" mass="29035">MLNNLHVPKSSFIYFHLDVCALRGEEDYRPLFDNFVNDLLVTANKPEWPAAELMLSLLGRLLVQQFSNKSVEMSLRLASLEYLGTVAATLRRDAVCTQQAEINDILESMMGNSESSDGEQAAATSNLGEADAVQKFQLALLDYLLVNGQKDPSLLNARSFYIAQWHRDLAVQCERYVSKQSALDPSEVDEIDRYTDLQRMAELQKANYWSNLWSNGIPLRQAQSYPMQWPVMSPSFSLHKDRLLKVLIFIYLRY</sequence>
<dbReference type="GO" id="GO:1990414">
    <property type="term" value="P:replication-born double-strand break repair via sister chromatid exchange"/>
    <property type="evidence" value="ECO:0007669"/>
    <property type="project" value="TreeGrafter"/>
</dbReference>
<dbReference type="GO" id="GO:0140588">
    <property type="term" value="P:chromatin looping"/>
    <property type="evidence" value="ECO:0007669"/>
    <property type="project" value="InterPro"/>
</dbReference>
<proteinExistence type="predicted"/>
<dbReference type="GO" id="GO:0003682">
    <property type="term" value="F:chromatin binding"/>
    <property type="evidence" value="ECO:0007669"/>
    <property type="project" value="TreeGrafter"/>
</dbReference>
<dbReference type="GO" id="GO:0090694">
    <property type="term" value="C:Scc2-Scc4 cohesin loading complex"/>
    <property type="evidence" value="ECO:0007669"/>
    <property type="project" value="TreeGrafter"/>
</dbReference>
<keyword evidence="2" id="KW-1185">Reference proteome</keyword>
<comment type="caution">
    <text evidence="1">The sequence shown here is derived from an EMBL/GenBank/DDBJ whole genome shotgun (WGS) entry which is preliminary data.</text>
</comment>
<dbReference type="InterPro" id="IPR033031">
    <property type="entry name" value="Scc2/Nipped-B"/>
</dbReference>
<protein>
    <submittedName>
        <fullName evidence="1">NIPBL</fullName>
    </submittedName>
</protein>
<dbReference type="PANTHER" id="PTHR21704:SF18">
    <property type="entry name" value="NIPPED-B-LIKE PROTEIN"/>
    <property type="match status" value="1"/>
</dbReference>
<name>A0A7J7JA64_BUGNE</name>
<reference evidence="1" key="1">
    <citation type="submission" date="2020-06" db="EMBL/GenBank/DDBJ databases">
        <title>Draft genome of Bugula neritina, a colonial animal packing powerful symbionts and potential medicines.</title>
        <authorList>
            <person name="Rayko M."/>
        </authorList>
    </citation>
    <scope>NUCLEOTIDE SEQUENCE [LARGE SCALE GENOMIC DNA]</scope>
    <source>
        <strain evidence="1">Kwan_BN1</strain>
    </source>
</reference>
<dbReference type="GO" id="GO:0061775">
    <property type="term" value="F:cohesin loader activity"/>
    <property type="evidence" value="ECO:0007669"/>
    <property type="project" value="InterPro"/>
</dbReference>
<evidence type="ECO:0000313" key="1">
    <source>
        <dbReference type="EMBL" id="KAF6022867.1"/>
    </source>
</evidence>
<accession>A0A7J7JA64</accession>
<dbReference type="GO" id="GO:0071169">
    <property type="term" value="P:establishment of protein localization to chromatin"/>
    <property type="evidence" value="ECO:0007669"/>
    <property type="project" value="TreeGrafter"/>
</dbReference>